<evidence type="ECO:0000256" key="6">
    <source>
        <dbReference type="RuleBase" id="RU004468"/>
    </source>
</evidence>
<evidence type="ECO:0000256" key="2">
    <source>
        <dbReference type="ARBA" id="ARBA00022801"/>
    </source>
</evidence>
<dbReference type="Proteomes" id="UP000254848">
    <property type="component" value="Unassembled WGS sequence"/>
</dbReference>
<organism evidence="7 8">
    <name type="scientific">Enterobacillus tribolii</name>
    <dbReference type="NCBI Taxonomy" id="1487935"/>
    <lineage>
        <taxon>Bacteria</taxon>
        <taxon>Pseudomonadati</taxon>
        <taxon>Pseudomonadota</taxon>
        <taxon>Gammaproteobacteria</taxon>
        <taxon>Enterobacterales</taxon>
        <taxon>Hafniaceae</taxon>
        <taxon>Enterobacillus</taxon>
    </lineage>
</organism>
<dbReference type="Pfam" id="PF00232">
    <property type="entry name" value="Glyco_hydro_1"/>
    <property type="match status" value="1"/>
</dbReference>
<dbReference type="InterPro" id="IPR033132">
    <property type="entry name" value="GH_1_N_CS"/>
</dbReference>
<proteinExistence type="inferred from homology"/>
<evidence type="ECO:0000256" key="3">
    <source>
        <dbReference type="ARBA" id="ARBA00023295"/>
    </source>
</evidence>
<dbReference type="OrthoDB" id="9765195at2"/>
<name>A0A370QHK4_9GAMM</name>
<dbReference type="RefSeq" id="WP_115459582.1">
    <property type="nucleotide sequence ID" value="NZ_QRAP01000008.1"/>
</dbReference>
<dbReference type="GO" id="GO:0008422">
    <property type="term" value="F:beta-glucosidase activity"/>
    <property type="evidence" value="ECO:0007669"/>
    <property type="project" value="TreeGrafter"/>
</dbReference>
<dbReference type="PRINTS" id="PR00131">
    <property type="entry name" value="GLHYDRLASE1"/>
</dbReference>
<dbReference type="PANTHER" id="PTHR10353:SF122">
    <property type="entry name" value="6-PHOSPHO-BETA-GLUCOSIDASE ASCB-RELATED"/>
    <property type="match status" value="1"/>
</dbReference>
<feature type="active site" description="Nucleophile" evidence="4">
    <location>
        <position position="376"/>
    </location>
</feature>
<gene>
    <name evidence="7" type="ORF">C8D90_10890</name>
</gene>
<dbReference type="InterPro" id="IPR017853">
    <property type="entry name" value="GH"/>
</dbReference>
<evidence type="ECO:0000256" key="5">
    <source>
        <dbReference type="RuleBase" id="RU003690"/>
    </source>
</evidence>
<keyword evidence="3 6" id="KW-0326">Glycosidase</keyword>
<dbReference type="EMBL" id="QRAP01000008">
    <property type="protein sequence ID" value="RDK87822.1"/>
    <property type="molecule type" value="Genomic_DNA"/>
</dbReference>
<evidence type="ECO:0000256" key="1">
    <source>
        <dbReference type="ARBA" id="ARBA00010838"/>
    </source>
</evidence>
<sequence length="478" mass="54766">MKQCQLPKDFLWGGAVAAHQVEGGWDQGGKGVSIADVLTGGAHGVPRVVTDGVRDDAFYPNHDAVAFYSHYKQDIALFAEMGFRCFRTSIAWSRIFPLGDEQEPNEAGLQFYDDLFDELLKYGIEPVVTLSHFEMPWHLVKEYGGWKNRKVLDFFVHYSDVVMRRYRNKVKYWMTFNEINNQRNYKTPLFGYCCSGVVFPDEPNPEECMYQVLHHQFVASAQAVKRGHEINPDFQIGCMLACVPLYPYSCNPDDVMYAEEAMRERFLFGDVHMRGYYPSYILREWERKGFNIVMEPQDAQILREGCADYMGLSYYMSNAVQAGQKGSGDALAGFEGSVPNPYVKASEWGWQIDPVGLRYSLCVLYERYQKPLFIVENGFGAIDKPDAEGVVQDDYRIEYLKAHIEQMKKAVTYDGVELMGYTPWGCIDCVSFTTGQYSKRYGFIYVDKHDDGTGTMARSRKKSFNWFKKVIESNGAVL</sequence>
<dbReference type="GO" id="GO:0005829">
    <property type="term" value="C:cytosol"/>
    <property type="evidence" value="ECO:0007669"/>
    <property type="project" value="TreeGrafter"/>
</dbReference>
<dbReference type="Gene3D" id="3.20.20.80">
    <property type="entry name" value="Glycosidases"/>
    <property type="match status" value="1"/>
</dbReference>
<dbReference type="GO" id="GO:0016052">
    <property type="term" value="P:carbohydrate catabolic process"/>
    <property type="evidence" value="ECO:0007669"/>
    <property type="project" value="TreeGrafter"/>
</dbReference>
<comment type="caution">
    <text evidence="7">The sequence shown here is derived from an EMBL/GenBank/DDBJ whole genome shotgun (WGS) entry which is preliminary data.</text>
</comment>
<evidence type="ECO:0000256" key="4">
    <source>
        <dbReference type="PROSITE-ProRule" id="PRU10055"/>
    </source>
</evidence>
<reference evidence="7 8" key="1">
    <citation type="submission" date="2018-07" db="EMBL/GenBank/DDBJ databases">
        <title>Genomic Encyclopedia of Type Strains, Phase IV (KMG-IV): sequencing the most valuable type-strain genomes for metagenomic binning, comparative biology and taxonomic classification.</title>
        <authorList>
            <person name="Goeker M."/>
        </authorList>
    </citation>
    <scope>NUCLEOTIDE SEQUENCE [LARGE SCALE GENOMIC DNA]</scope>
    <source>
        <strain evidence="7 8">DSM 103736</strain>
    </source>
</reference>
<dbReference type="SUPFAM" id="SSF51445">
    <property type="entry name" value="(Trans)glycosidases"/>
    <property type="match status" value="1"/>
</dbReference>
<dbReference type="PROSITE" id="PS00572">
    <property type="entry name" value="GLYCOSYL_HYDROL_F1_1"/>
    <property type="match status" value="1"/>
</dbReference>
<keyword evidence="8" id="KW-1185">Reference proteome</keyword>
<dbReference type="InterPro" id="IPR001360">
    <property type="entry name" value="Glyco_hydro_1"/>
</dbReference>
<comment type="similarity">
    <text evidence="1 5">Belongs to the glycosyl hydrolase 1 family.</text>
</comment>
<dbReference type="InterPro" id="IPR018120">
    <property type="entry name" value="Glyco_hydro_1_AS"/>
</dbReference>
<evidence type="ECO:0000313" key="7">
    <source>
        <dbReference type="EMBL" id="RDK87822.1"/>
    </source>
</evidence>
<dbReference type="AlphaFoldDB" id="A0A370QHK4"/>
<dbReference type="PROSITE" id="PS00653">
    <property type="entry name" value="GLYCOSYL_HYDROL_F1_2"/>
    <property type="match status" value="1"/>
</dbReference>
<dbReference type="NCBIfam" id="NF011589">
    <property type="entry name" value="PRK15014.1"/>
    <property type="match status" value="1"/>
</dbReference>
<dbReference type="NCBIfam" id="NF007154">
    <property type="entry name" value="PRK09589.1"/>
    <property type="match status" value="1"/>
</dbReference>
<accession>A0A370QHK4</accession>
<evidence type="ECO:0000313" key="8">
    <source>
        <dbReference type="Proteomes" id="UP000254848"/>
    </source>
</evidence>
<dbReference type="PANTHER" id="PTHR10353">
    <property type="entry name" value="GLYCOSYL HYDROLASE"/>
    <property type="match status" value="1"/>
</dbReference>
<protein>
    <submittedName>
        <fullName evidence="7">6-phospho-beta-glucosidase</fullName>
    </submittedName>
</protein>
<dbReference type="FunFam" id="3.20.20.80:FF:000004">
    <property type="entry name" value="Beta-glucosidase 6-phospho-beta-glucosidase"/>
    <property type="match status" value="1"/>
</dbReference>
<keyword evidence="2 6" id="KW-0378">Hydrolase</keyword>